<dbReference type="EMBL" id="JBHRXE010000008">
    <property type="protein sequence ID" value="MFC3568422.1"/>
    <property type="molecule type" value="Genomic_DNA"/>
</dbReference>
<evidence type="ECO:0000313" key="3">
    <source>
        <dbReference type="EMBL" id="MFC3568422.1"/>
    </source>
</evidence>
<keyword evidence="4" id="KW-1185">Reference proteome</keyword>
<feature type="region of interest" description="Disordered" evidence="1">
    <location>
        <begin position="116"/>
        <end position="221"/>
    </location>
</feature>
<dbReference type="Pfam" id="PF21722">
    <property type="entry name" value="Gly_rich_2"/>
    <property type="match status" value="1"/>
</dbReference>
<comment type="caution">
    <text evidence="3">The sequence shown here is derived from an EMBL/GenBank/DDBJ whole genome shotgun (WGS) entry which is preliminary data.</text>
</comment>
<accession>A0ABV7RY41</accession>
<protein>
    <submittedName>
        <fullName evidence="3">Glycine-rich domain-containing protein</fullName>
    </submittedName>
</protein>
<evidence type="ECO:0000259" key="2">
    <source>
        <dbReference type="Pfam" id="PF21722"/>
    </source>
</evidence>
<feature type="compositionally biased region" description="Gly residues" evidence="1">
    <location>
        <begin position="196"/>
        <end position="221"/>
    </location>
</feature>
<proteinExistence type="predicted"/>
<dbReference type="RefSeq" id="WP_379027835.1">
    <property type="nucleotide sequence ID" value="NZ_JBHRXE010000008.1"/>
</dbReference>
<feature type="compositionally biased region" description="Gly residues" evidence="1">
    <location>
        <begin position="172"/>
        <end position="182"/>
    </location>
</feature>
<feature type="compositionally biased region" description="Polar residues" evidence="1">
    <location>
        <begin position="121"/>
        <end position="131"/>
    </location>
</feature>
<feature type="compositionally biased region" description="Gly residues" evidence="1">
    <location>
        <begin position="140"/>
        <end position="163"/>
    </location>
</feature>
<evidence type="ECO:0000256" key="1">
    <source>
        <dbReference type="SAM" id="MobiDB-lite"/>
    </source>
</evidence>
<gene>
    <name evidence="3" type="ORF">ACFOMP_03025</name>
</gene>
<feature type="domain" description="Glycine-rich" evidence="2">
    <location>
        <begin position="65"/>
        <end position="278"/>
    </location>
</feature>
<dbReference type="InterPro" id="IPR049304">
    <property type="entry name" value="Gly_rich_dom"/>
</dbReference>
<evidence type="ECO:0000313" key="4">
    <source>
        <dbReference type="Proteomes" id="UP001595596"/>
    </source>
</evidence>
<dbReference type="Proteomes" id="UP001595596">
    <property type="component" value="Unassembled WGS sequence"/>
</dbReference>
<sequence>MFIGLALGLGLLPGSATTTGPSPLPTLTVTNGIITPFSRGGVNYIEVLWQRSGSFTLTHAVTGNLALAAGGANGGLSTSGWVPAGGGAGQLIEQTGKLFAAGNYSMSIGAGAPRANKTGGAASNGSPSQLVCPNETLDALGGGKGGQSGSVDGENGGNGGGAAAAGSTMGLPGSGATGGFPGGAANASTDVQQRSAGGGGGADGAGGDGTPSLGGPGGPGRLLGWIANPVEVCRGGKGHRTVTPVSSPDETWGSGSGGCYYGADEQYAGAGGNGFGILVVRADQVQVVTA</sequence>
<organism evidence="3 4">
    <name type="scientific">Paracoccus simplex</name>
    <dbReference type="NCBI Taxonomy" id="2086346"/>
    <lineage>
        <taxon>Bacteria</taxon>
        <taxon>Pseudomonadati</taxon>
        <taxon>Pseudomonadota</taxon>
        <taxon>Alphaproteobacteria</taxon>
        <taxon>Rhodobacterales</taxon>
        <taxon>Paracoccaceae</taxon>
        <taxon>Paracoccus</taxon>
    </lineage>
</organism>
<reference evidence="4" key="1">
    <citation type="journal article" date="2019" name="Int. J. Syst. Evol. Microbiol.">
        <title>The Global Catalogue of Microorganisms (GCM) 10K type strain sequencing project: providing services to taxonomists for standard genome sequencing and annotation.</title>
        <authorList>
            <consortium name="The Broad Institute Genomics Platform"/>
            <consortium name="The Broad Institute Genome Sequencing Center for Infectious Disease"/>
            <person name="Wu L."/>
            <person name="Ma J."/>
        </authorList>
    </citation>
    <scope>NUCLEOTIDE SEQUENCE [LARGE SCALE GENOMIC DNA]</scope>
    <source>
        <strain evidence="4">VKM B-3226</strain>
    </source>
</reference>
<name>A0ABV7RY41_9RHOB</name>